<evidence type="ECO:0000256" key="1">
    <source>
        <dbReference type="SAM" id="MobiDB-lite"/>
    </source>
</evidence>
<organism evidence="2 3">
    <name type="scientific">Rhizoclosmatium globosum</name>
    <dbReference type="NCBI Taxonomy" id="329046"/>
    <lineage>
        <taxon>Eukaryota</taxon>
        <taxon>Fungi</taxon>
        <taxon>Fungi incertae sedis</taxon>
        <taxon>Chytridiomycota</taxon>
        <taxon>Chytridiomycota incertae sedis</taxon>
        <taxon>Chytridiomycetes</taxon>
        <taxon>Chytridiales</taxon>
        <taxon>Chytriomycetaceae</taxon>
        <taxon>Rhizoclosmatium</taxon>
    </lineage>
</organism>
<sequence>MHVLSCASWAIFFETTNKPIQTKYLEMEEELLLERPSIKKKTKKLKPQKQPVAIADAIPEPEPVTASTTTTTTTAPQLQQLQQQQQQQQQIYSFDALLEPSAPPADHVHSIGYPTLESTRLIHPADVLYPATDLNMHELGYTRFDSLMDEEEDAILVETPPTLNQAEVAFPSSTLASPSAPPMELHEKLFTVTTPIPLEDEILGNIYVNTELQELHSKVINDFRKNAKYILVRDEFFEAVLEYERSFSTFQVSSAKVKSLTASIDSLAPKIWILKKSSQKFSSRCLDGVNLVHVVTSEKAALNEDDFDQLKTTLTVTLANYLYEKKKASFQMKMLKLWIQTYIDEHLNDMNNLKNLRDSDIEKLKYFIDVLFFFERRKDVTEIERNSIDDTSAPILPPILMDSTIFMRDIRGWLSHIVGFFQNRQIIPIATCFSMFSAVKELARGCVVYSMAPSFTRMDRLFP</sequence>
<gene>
    <name evidence="2" type="ORF">BCR33DRAFT_40136</name>
</gene>
<dbReference type="InterPro" id="IPR051436">
    <property type="entry name" value="Autophagy-related_EPG5"/>
</dbReference>
<proteinExistence type="predicted"/>
<accession>A0A1Y2CNK0</accession>
<reference evidence="2 3" key="1">
    <citation type="submission" date="2016-07" db="EMBL/GenBank/DDBJ databases">
        <title>Pervasive Adenine N6-methylation of Active Genes in Fungi.</title>
        <authorList>
            <consortium name="DOE Joint Genome Institute"/>
            <person name="Mondo S.J."/>
            <person name="Dannebaum R.O."/>
            <person name="Kuo R.C."/>
            <person name="Labutti K."/>
            <person name="Haridas S."/>
            <person name="Kuo A."/>
            <person name="Salamov A."/>
            <person name="Ahrendt S.R."/>
            <person name="Lipzen A."/>
            <person name="Sullivan W."/>
            <person name="Andreopoulos W.B."/>
            <person name="Clum A."/>
            <person name="Lindquist E."/>
            <person name="Daum C."/>
            <person name="Ramamoorthy G.K."/>
            <person name="Gryganskyi A."/>
            <person name="Culley D."/>
            <person name="Magnuson J.K."/>
            <person name="James T.Y."/>
            <person name="O'Malley M.A."/>
            <person name="Stajich J.E."/>
            <person name="Spatafora J.W."/>
            <person name="Visel A."/>
            <person name="Grigoriev I.V."/>
        </authorList>
    </citation>
    <scope>NUCLEOTIDE SEQUENCE [LARGE SCALE GENOMIC DNA]</scope>
    <source>
        <strain evidence="2 3">JEL800</strain>
    </source>
</reference>
<feature type="region of interest" description="Disordered" evidence="1">
    <location>
        <begin position="42"/>
        <end position="74"/>
    </location>
</feature>
<protein>
    <submittedName>
        <fullName evidence="2">Uncharacterized protein</fullName>
    </submittedName>
</protein>
<evidence type="ECO:0000313" key="2">
    <source>
        <dbReference type="EMBL" id="ORY48610.1"/>
    </source>
</evidence>
<dbReference type="EMBL" id="MCGO01000011">
    <property type="protein sequence ID" value="ORY48610.1"/>
    <property type="molecule type" value="Genomic_DNA"/>
</dbReference>
<feature type="compositionally biased region" description="Low complexity" evidence="1">
    <location>
        <begin position="65"/>
        <end position="74"/>
    </location>
</feature>
<dbReference type="GO" id="GO:0005737">
    <property type="term" value="C:cytoplasm"/>
    <property type="evidence" value="ECO:0007669"/>
    <property type="project" value="TreeGrafter"/>
</dbReference>
<dbReference type="PANTHER" id="PTHR31139:SF4">
    <property type="entry name" value="ECTOPIC P GRANULES PROTEIN 5 HOMOLOG"/>
    <property type="match status" value="1"/>
</dbReference>
<keyword evidence="3" id="KW-1185">Reference proteome</keyword>
<dbReference type="AlphaFoldDB" id="A0A1Y2CNK0"/>
<name>A0A1Y2CNK0_9FUNG</name>
<evidence type="ECO:0000313" key="3">
    <source>
        <dbReference type="Proteomes" id="UP000193642"/>
    </source>
</evidence>
<dbReference type="GO" id="GO:0097352">
    <property type="term" value="P:autophagosome maturation"/>
    <property type="evidence" value="ECO:0007669"/>
    <property type="project" value="TreeGrafter"/>
</dbReference>
<comment type="caution">
    <text evidence="2">The sequence shown here is derived from an EMBL/GenBank/DDBJ whole genome shotgun (WGS) entry which is preliminary data.</text>
</comment>
<dbReference type="Proteomes" id="UP000193642">
    <property type="component" value="Unassembled WGS sequence"/>
</dbReference>
<dbReference type="OrthoDB" id="2127342at2759"/>
<dbReference type="PANTHER" id="PTHR31139">
    <property type="entry name" value="ECTOPIC P GRANULES PROTEIN 5 HOMOLOG"/>
    <property type="match status" value="1"/>
</dbReference>